<dbReference type="PROSITE" id="PS51212">
    <property type="entry name" value="WSC"/>
    <property type="match status" value="2"/>
</dbReference>
<evidence type="ECO:0000256" key="5">
    <source>
        <dbReference type="ARBA" id="ARBA00023136"/>
    </source>
</evidence>
<protein>
    <recommendedName>
        <fullName evidence="7">WSC domain-containing protein</fullName>
    </recommendedName>
</protein>
<evidence type="ECO:0000313" key="8">
    <source>
        <dbReference type="EMBL" id="KJA19113.1"/>
    </source>
</evidence>
<comment type="subcellular location">
    <subcellularLocation>
        <location evidence="1">Membrane</location>
        <topology evidence="1">Single-pass membrane protein</topology>
    </subcellularLocation>
</comment>
<organism evidence="8 9">
    <name type="scientific">Hypholoma sublateritium (strain FD-334 SS-4)</name>
    <dbReference type="NCBI Taxonomy" id="945553"/>
    <lineage>
        <taxon>Eukaryota</taxon>
        <taxon>Fungi</taxon>
        <taxon>Dikarya</taxon>
        <taxon>Basidiomycota</taxon>
        <taxon>Agaricomycotina</taxon>
        <taxon>Agaricomycetes</taxon>
        <taxon>Agaricomycetidae</taxon>
        <taxon>Agaricales</taxon>
        <taxon>Agaricineae</taxon>
        <taxon>Strophariaceae</taxon>
        <taxon>Hypholoma</taxon>
    </lineage>
</organism>
<dbReference type="SMART" id="SM00321">
    <property type="entry name" value="WSC"/>
    <property type="match status" value="2"/>
</dbReference>
<evidence type="ECO:0000259" key="7">
    <source>
        <dbReference type="PROSITE" id="PS51212"/>
    </source>
</evidence>
<evidence type="ECO:0000256" key="1">
    <source>
        <dbReference type="ARBA" id="ARBA00004167"/>
    </source>
</evidence>
<dbReference type="Pfam" id="PF01822">
    <property type="entry name" value="WSC"/>
    <property type="match status" value="2"/>
</dbReference>
<evidence type="ECO:0000256" key="6">
    <source>
        <dbReference type="ARBA" id="ARBA00023180"/>
    </source>
</evidence>
<keyword evidence="4" id="KW-1133">Transmembrane helix</keyword>
<dbReference type="PANTHER" id="PTHR24269">
    <property type="entry name" value="KREMEN PROTEIN"/>
    <property type="match status" value="1"/>
</dbReference>
<dbReference type="Proteomes" id="UP000054270">
    <property type="component" value="Unassembled WGS sequence"/>
</dbReference>
<sequence length="248" mass="25844">MTIETCIAFCGAADFVFAGIEFGHCDSTIQIPSVQEPATDCDMACSGNSTELCGGPVRINIFQNLNTPLPVIVQNVTAGKGLWTYQGCFTDTVTSRTLGTGVNIPSGTTAESCTAACQAAGGFQFAGLENGHECWCDNQINAPGQHVGDADCREVCSATHAEYCGNSNRVAVYEFSASGVPPVQVCQSTSVSNFTLVAEFATPPTSGPLSVPLKLVAVEIVGTTIWSILSVRVLSTLCSSVSMLIPVL</sequence>
<dbReference type="AlphaFoldDB" id="A0A0D2M7C0"/>
<evidence type="ECO:0000256" key="3">
    <source>
        <dbReference type="ARBA" id="ARBA00022729"/>
    </source>
</evidence>
<dbReference type="EMBL" id="KN817581">
    <property type="protein sequence ID" value="KJA19113.1"/>
    <property type="molecule type" value="Genomic_DNA"/>
</dbReference>
<dbReference type="PANTHER" id="PTHR24269:SF16">
    <property type="entry name" value="PROTEIN SLG1"/>
    <property type="match status" value="1"/>
</dbReference>
<keyword evidence="3" id="KW-0732">Signal</keyword>
<reference evidence="9" key="1">
    <citation type="submission" date="2014-04" db="EMBL/GenBank/DDBJ databases">
        <title>Evolutionary Origins and Diversification of the Mycorrhizal Mutualists.</title>
        <authorList>
            <consortium name="DOE Joint Genome Institute"/>
            <consortium name="Mycorrhizal Genomics Consortium"/>
            <person name="Kohler A."/>
            <person name="Kuo A."/>
            <person name="Nagy L.G."/>
            <person name="Floudas D."/>
            <person name="Copeland A."/>
            <person name="Barry K.W."/>
            <person name="Cichocki N."/>
            <person name="Veneault-Fourrey C."/>
            <person name="LaButti K."/>
            <person name="Lindquist E.A."/>
            <person name="Lipzen A."/>
            <person name="Lundell T."/>
            <person name="Morin E."/>
            <person name="Murat C."/>
            <person name="Riley R."/>
            <person name="Ohm R."/>
            <person name="Sun H."/>
            <person name="Tunlid A."/>
            <person name="Henrissat B."/>
            <person name="Grigoriev I.V."/>
            <person name="Hibbett D.S."/>
            <person name="Martin F."/>
        </authorList>
    </citation>
    <scope>NUCLEOTIDE SEQUENCE [LARGE SCALE GENOMIC DNA]</scope>
    <source>
        <strain evidence="9">FD-334 SS-4</strain>
    </source>
</reference>
<keyword evidence="2" id="KW-0812">Transmembrane</keyword>
<evidence type="ECO:0000256" key="4">
    <source>
        <dbReference type="ARBA" id="ARBA00022989"/>
    </source>
</evidence>
<proteinExistence type="predicted"/>
<evidence type="ECO:0000313" key="9">
    <source>
        <dbReference type="Proteomes" id="UP000054270"/>
    </source>
</evidence>
<dbReference type="GO" id="GO:0005886">
    <property type="term" value="C:plasma membrane"/>
    <property type="evidence" value="ECO:0007669"/>
    <property type="project" value="TreeGrafter"/>
</dbReference>
<dbReference type="STRING" id="945553.A0A0D2M7C0"/>
<dbReference type="OrthoDB" id="5985073at2759"/>
<dbReference type="InterPro" id="IPR002889">
    <property type="entry name" value="WSC_carb-bd"/>
</dbReference>
<dbReference type="InterPro" id="IPR051836">
    <property type="entry name" value="Kremen_rcpt"/>
</dbReference>
<evidence type="ECO:0000256" key="2">
    <source>
        <dbReference type="ARBA" id="ARBA00022692"/>
    </source>
</evidence>
<gene>
    <name evidence="8" type="ORF">HYPSUDRAFT_144137</name>
</gene>
<feature type="domain" description="WSC" evidence="7">
    <location>
        <begin position="82"/>
        <end position="176"/>
    </location>
</feature>
<name>A0A0D2M7C0_HYPSF</name>
<keyword evidence="9" id="KW-1185">Reference proteome</keyword>
<keyword evidence="6" id="KW-0325">Glycoprotein</keyword>
<feature type="domain" description="WSC" evidence="7">
    <location>
        <begin position="1"/>
        <end position="65"/>
    </location>
</feature>
<accession>A0A0D2M7C0</accession>
<keyword evidence="5" id="KW-0472">Membrane</keyword>